<keyword evidence="1" id="KW-0479">Metal-binding</keyword>
<reference evidence="5 6" key="1">
    <citation type="submission" date="2020-08" db="EMBL/GenBank/DDBJ databases">
        <title>Bridging the membrane lipid divide: bacteria of the FCB group superphylum have the potential to synthesize archaeal ether lipids.</title>
        <authorList>
            <person name="Villanueva L."/>
            <person name="Von Meijenfeldt F.A.B."/>
            <person name="Westbye A.B."/>
            <person name="Yadav S."/>
            <person name="Hopmans E.C."/>
            <person name="Dutilh B.E."/>
            <person name="Sinninghe Damste J.S."/>
        </authorList>
    </citation>
    <scope>NUCLEOTIDE SEQUENCE [LARGE SCALE GENOMIC DNA]</scope>
    <source>
        <strain evidence="5">NIOZ-UU27</strain>
    </source>
</reference>
<dbReference type="GO" id="GO:0046872">
    <property type="term" value="F:metal ion binding"/>
    <property type="evidence" value="ECO:0007669"/>
    <property type="project" value="UniProtKB-KW"/>
</dbReference>
<dbReference type="InterPro" id="IPR017896">
    <property type="entry name" value="4Fe4S_Fe-S-bd"/>
</dbReference>
<dbReference type="PANTHER" id="PTHR42827:SF1">
    <property type="entry name" value="IRON-SULFUR CLUSTER-BINDING PROTEIN"/>
    <property type="match status" value="1"/>
</dbReference>
<dbReference type="AlphaFoldDB" id="A0A8J6N3G3"/>
<accession>A0A8J6N3G3</accession>
<keyword evidence="3" id="KW-0411">Iron-sulfur</keyword>
<comment type="caution">
    <text evidence="5">The sequence shown here is derived from an EMBL/GenBank/DDBJ whole genome shotgun (WGS) entry which is preliminary data.</text>
</comment>
<feature type="domain" description="4Fe-4S ferredoxin-type" evidence="4">
    <location>
        <begin position="161"/>
        <end position="190"/>
    </location>
</feature>
<keyword evidence="2" id="KW-0408">Iron</keyword>
<dbReference type="EMBL" id="JACNJD010000357">
    <property type="protein sequence ID" value="MBC8179194.1"/>
    <property type="molecule type" value="Genomic_DNA"/>
</dbReference>
<evidence type="ECO:0000256" key="3">
    <source>
        <dbReference type="ARBA" id="ARBA00023014"/>
    </source>
</evidence>
<evidence type="ECO:0000313" key="6">
    <source>
        <dbReference type="Proteomes" id="UP000650524"/>
    </source>
</evidence>
<protein>
    <submittedName>
        <fullName evidence="5">Epoxyqueuosine reductase</fullName>
    </submittedName>
</protein>
<sequence>MMVQYELTRKARGVALAHGADLAGVVKVNDLPEHIESILRILPTARSIMVVVSKHSLAAINSANNQMAQFDTIHTYDACARAAHETCGFLESEGFSSVAVPAFIPIDMEKPKSGMRGEICWRRAGVRAGLGSYGENGLLITKEFGAAIRMSGLITSSDLKAGSPLKEDACDHCMGCIDACPAGALSGEGKINKKLCGDVIFRFGFRFFKDLIRDLTRKQPNEIEEIIEGHGLLEMWQTFMTGNYYYCFQCQSKCPATNFP</sequence>
<gene>
    <name evidence="5" type="ORF">H8E19_17470</name>
</gene>
<dbReference type="SUPFAM" id="SSF54862">
    <property type="entry name" value="4Fe-4S ferredoxins"/>
    <property type="match status" value="1"/>
</dbReference>
<dbReference type="Proteomes" id="UP000650524">
    <property type="component" value="Unassembled WGS sequence"/>
</dbReference>
<proteinExistence type="predicted"/>
<dbReference type="PANTHER" id="PTHR42827">
    <property type="entry name" value="IRON-SULFUR CLUSTER-BINDING PROTEIN-RELATED"/>
    <property type="match status" value="1"/>
</dbReference>
<organism evidence="5 6">
    <name type="scientific">Candidatus Desulfacyla euxinica</name>
    <dbReference type="NCBI Taxonomy" id="2841693"/>
    <lineage>
        <taxon>Bacteria</taxon>
        <taxon>Deltaproteobacteria</taxon>
        <taxon>Candidatus Desulfacyla</taxon>
    </lineage>
</organism>
<name>A0A8J6N3G3_9DELT</name>
<dbReference type="PROSITE" id="PS00198">
    <property type="entry name" value="4FE4S_FER_1"/>
    <property type="match status" value="1"/>
</dbReference>
<evidence type="ECO:0000256" key="1">
    <source>
        <dbReference type="ARBA" id="ARBA00022723"/>
    </source>
</evidence>
<evidence type="ECO:0000259" key="4">
    <source>
        <dbReference type="PROSITE" id="PS51379"/>
    </source>
</evidence>
<dbReference type="InterPro" id="IPR017900">
    <property type="entry name" value="4Fe4S_Fe_S_CS"/>
</dbReference>
<evidence type="ECO:0000256" key="2">
    <source>
        <dbReference type="ARBA" id="ARBA00023004"/>
    </source>
</evidence>
<dbReference type="PROSITE" id="PS51379">
    <property type="entry name" value="4FE4S_FER_2"/>
    <property type="match status" value="1"/>
</dbReference>
<evidence type="ECO:0000313" key="5">
    <source>
        <dbReference type="EMBL" id="MBC8179194.1"/>
    </source>
</evidence>
<dbReference type="GO" id="GO:0051536">
    <property type="term" value="F:iron-sulfur cluster binding"/>
    <property type="evidence" value="ECO:0007669"/>
    <property type="project" value="UniProtKB-KW"/>
</dbReference>